<dbReference type="Proteomes" id="UP000694392">
    <property type="component" value="Unplaced"/>
</dbReference>
<evidence type="ECO:0000313" key="4">
    <source>
        <dbReference type="Proteomes" id="UP000694392"/>
    </source>
</evidence>
<evidence type="ECO:0000256" key="2">
    <source>
        <dbReference type="SAM" id="MobiDB-lite"/>
    </source>
</evidence>
<dbReference type="Ensembl" id="ENSSPUT00000015267.1">
    <property type="protein sequence ID" value="ENSSPUP00000014311.1"/>
    <property type="gene ID" value="ENSSPUG00000011038.1"/>
</dbReference>
<feature type="compositionally biased region" description="Basic and acidic residues" evidence="2">
    <location>
        <begin position="128"/>
        <end position="142"/>
    </location>
</feature>
<feature type="coiled-coil region" evidence="1">
    <location>
        <begin position="62"/>
        <end position="96"/>
    </location>
</feature>
<organism evidence="3 4">
    <name type="scientific">Sphenodon punctatus</name>
    <name type="common">Tuatara</name>
    <name type="synonym">Hatteria punctata</name>
    <dbReference type="NCBI Taxonomy" id="8508"/>
    <lineage>
        <taxon>Eukaryota</taxon>
        <taxon>Metazoa</taxon>
        <taxon>Chordata</taxon>
        <taxon>Craniata</taxon>
        <taxon>Vertebrata</taxon>
        <taxon>Euteleostomi</taxon>
        <taxon>Lepidosauria</taxon>
        <taxon>Sphenodontia</taxon>
        <taxon>Sphenodontidae</taxon>
        <taxon>Sphenodon</taxon>
    </lineage>
</organism>
<feature type="region of interest" description="Disordered" evidence="2">
    <location>
        <begin position="122"/>
        <end position="142"/>
    </location>
</feature>
<dbReference type="AlphaFoldDB" id="A0A8D0H0P4"/>
<protein>
    <submittedName>
        <fullName evidence="3">Uncharacterized protein</fullName>
    </submittedName>
</protein>
<dbReference type="GO" id="GO:0005802">
    <property type="term" value="C:trans-Golgi network"/>
    <property type="evidence" value="ECO:0007669"/>
    <property type="project" value="TreeGrafter"/>
</dbReference>
<sequence length="142" mass="16722">MEAAILKAVEEERRNMEKIHAEEREIWQAERTKDNEKIPKAIEDAVQEQRKNSQRVVKAAIMEEQKRSEKAVEEAVKKTREELMEYIKEQKRLDQVVRQRSLSSLELFLSCAQKQLNSLLNEEPVSEVQKRETEPLTSTDKE</sequence>
<accession>A0A8D0H0P4</accession>
<evidence type="ECO:0000313" key="3">
    <source>
        <dbReference type="Ensembl" id="ENSSPUP00000014311.1"/>
    </source>
</evidence>
<name>A0A8D0H0P4_SPHPU</name>
<keyword evidence="4" id="KW-1185">Reference proteome</keyword>
<evidence type="ECO:0000256" key="1">
    <source>
        <dbReference type="SAM" id="Coils"/>
    </source>
</evidence>
<dbReference type="PANTHER" id="PTHR35072">
    <property type="entry name" value="COILED-COIL DOMAIN-CONTAINING PROTEIN 91"/>
    <property type="match status" value="1"/>
</dbReference>
<reference evidence="3" key="2">
    <citation type="submission" date="2025-09" db="UniProtKB">
        <authorList>
            <consortium name="Ensembl"/>
        </authorList>
    </citation>
    <scope>IDENTIFICATION</scope>
</reference>
<keyword evidence="1" id="KW-0175">Coiled coil</keyword>
<dbReference type="PANTHER" id="PTHR35072:SF1">
    <property type="entry name" value="COILED-COIL DOMAIN-CONTAINING PROTEIN 91"/>
    <property type="match status" value="1"/>
</dbReference>
<proteinExistence type="predicted"/>
<dbReference type="GO" id="GO:0090160">
    <property type="term" value="P:Golgi to lysosome transport"/>
    <property type="evidence" value="ECO:0007669"/>
    <property type="project" value="TreeGrafter"/>
</dbReference>
<dbReference type="GO" id="GO:0005829">
    <property type="term" value="C:cytosol"/>
    <property type="evidence" value="ECO:0007669"/>
    <property type="project" value="GOC"/>
</dbReference>
<dbReference type="InterPro" id="IPR034592">
    <property type="entry name" value="CCDC91"/>
</dbReference>
<reference evidence="3" key="1">
    <citation type="submission" date="2025-08" db="UniProtKB">
        <authorList>
            <consortium name="Ensembl"/>
        </authorList>
    </citation>
    <scope>IDENTIFICATION</scope>
</reference>